<proteinExistence type="predicted"/>
<dbReference type="Pfam" id="PF00005">
    <property type="entry name" value="ABC_tran"/>
    <property type="match status" value="1"/>
</dbReference>
<reference evidence="5 6" key="1">
    <citation type="submission" date="2017-07" db="EMBL/GenBank/DDBJ databases">
        <title>Leptospira spp. isolated from tropical soils.</title>
        <authorList>
            <person name="Thibeaux R."/>
            <person name="Iraola G."/>
            <person name="Ferres I."/>
            <person name="Bierque E."/>
            <person name="Girault D."/>
            <person name="Soupe-Gilbert M.-E."/>
            <person name="Picardeau M."/>
            <person name="Goarant C."/>
        </authorList>
    </citation>
    <scope>NUCLEOTIDE SEQUENCE [LARGE SCALE GENOMIC DNA]</scope>
    <source>
        <strain evidence="5 6">FH2-C-A2</strain>
    </source>
</reference>
<dbReference type="FunFam" id="3.40.50.300:FF:000151">
    <property type="entry name" value="Lipopolysaccharide ABC transporter ATP-binding protein"/>
    <property type="match status" value="1"/>
</dbReference>
<dbReference type="GO" id="GO:0005524">
    <property type="term" value="F:ATP binding"/>
    <property type="evidence" value="ECO:0007669"/>
    <property type="project" value="UniProtKB-KW"/>
</dbReference>
<evidence type="ECO:0000259" key="4">
    <source>
        <dbReference type="PROSITE" id="PS50893"/>
    </source>
</evidence>
<dbReference type="PROSITE" id="PS50893">
    <property type="entry name" value="ABC_TRANSPORTER_2"/>
    <property type="match status" value="1"/>
</dbReference>
<dbReference type="CDD" id="cd03218">
    <property type="entry name" value="ABC_YhbG"/>
    <property type="match status" value="1"/>
</dbReference>
<evidence type="ECO:0000313" key="6">
    <source>
        <dbReference type="Proteomes" id="UP000231912"/>
    </source>
</evidence>
<dbReference type="GO" id="GO:0016887">
    <property type="term" value="F:ATP hydrolysis activity"/>
    <property type="evidence" value="ECO:0007669"/>
    <property type="project" value="InterPro"/>
</dbReference>
<keyword evidence="1" id="KW-0813">Transport</keyword>
<dbReference type="NCBIfam" id="TIGR04406">
    <property type="entry name" value="LPS_export_lptB"/>
    <property type="match status" value="1"/>
</dbReference>
<evidence type="ECO:0000256" key="1">
    <source>
        <dbReference type="ARBA" id="ARBA00022448"/>
    </source>
</evidence>
<dbReference type="PANTHER" id="PTHR45772">
    <property type="entry name" value="CONSERVED COMPONENT OF ABC TRANSPORTER FOR NATURAL AMINO ACIDS-RELATED"/>
    <property type="match status" value="1"/>
</dbReference>
<dbReference type="InterPro" id="IPR003439">
    <property type="entry name" value="ABC_transporter-like_ATP-bd"/>
</dbReference>
<dbReference type="AlphaFoldDB" id="A0A2M9Z9P9"/>
<dbReference type="InterPro" id="IPR051120">
    <property type="entry name" value="ABC_AA/LPS_Transport"/>
</dbReference>
<evidence type="ECO:0000313" key="5">
    <source>
        <dbReference type="EMBL" id="PJZ65156.1"/>
    </source>
</evidence>
<sequence length="241" mass="26848">MGQTIRCQNLVKIYNGRKVVDGVTFDVRKGEVVGLLGPNGAGKTTSFYMSVGFVQPDSGHVFIDNEDVTEAPMHVRAKLGVGYLAQEASIFRKLTVAENLEAILETLKIPRSEIVRRRDELLLELQIMRVANQKGFTLSGGERRRCEIARALVTNPDFILLDEPFAGVDPIAVKDIQTVINSLKQKGLGILITDHNVRETLKITDRAYIMHSGRILIAGTPKELVNDKEAKRMYLGEDFKL</sequence>
<dbReference type="GO" id="GO:0043190">
    <property type="term" value="C:ATP-binding cassette (ABC) transporter complex"/>
    <property type="evidence" value="ECO:0007669"/>
    <property type="project" value="InterPro"/>
</dbReference>
<organism evidence="5 6">
    <name type="scientific">Leptospira wolffii</name>
    <dbReference type="NCBI Taxonomy" id="409998"/>
    <lineage>
        <taxon>Bacteria</taxon>
        <taxon>Pseudomonadati</taxon>
        <taxon>Spirochaetota</taxon>
        <taxon>Spirochaetia</taxon>
        <taxon>Leptospirales</taxon>
        <taxon>Leptospiraceae</taxon>
        <taxon>Leptospira</taxon>
    </lineage>
</organism>
<keyword evidence="2" id="KW-0547">Nucleotide-binding</keyword>
<protein>
    <submittedName>
        <fullName evidence="5">LPS export ABC transporter ATP-binding protein</fullName>
    </submittedName>
</protein>
<gene>
    <name evidence="5" type="primary">lptB</name>
    <name evidence="5" type="ORF">CH371_14635</name>
</gene>
<dbReference type="SMART" id="SM00382">
    <property type="entry name" value="AAA"/>
    <property type="match status" value="1"/>
</dbReference>
<keyword evidence="3 5" id="KW-0067">ATP-binding</keyword>
<evidence type="ECO:0000256" key="3">
    <source>
        <dbReference type="ARBA" id="ARBA00022840"/>
    </source>
</evidence>
<dbReference type="InterPro" id="IPR003593">
    <property type="entry name" value="AAA+_ATPase"/>
</dbReference>
<dbReference type="PANTHER" id="PTHR45772:SF10">
    <property type="entry name" value="LIPOPOLYSACCHARIDE EXPORT SYSTEM ATP-BINDING PROTEIN LPTB"/>
    <property type="match status" value="1"/>
</dbReference>
<accession>A0A2M9Z9P9</accession>
<dbReference type="InterPro" id="IPR030921">
    <property type="entry name" value="LPS_export_LptB"/>
</dbReference>
<dbReference type="GO" id="GO:0055085">
    <property type="term" value="P:transmembrane transport"/>
    <property type="evidence" value="ECO:0007669"/>
    <property type="project" value="InterPro"/>
</dbReference>
<name>A0A2M9Z9P9_9LEPT</name>
<dbReference type="InterPro" id="IPR027417">
    <property type="entry name" value="P-loop_NTPase"/>
</dbReference>
<dbReference type="Gene3D" id="3.40.50.300">
    <property type="entry name" value="P-loop containing nucleotide triphosphate hydrolases"/>
    <property type="match status" value="1"/>
</dbReference>
<comment type="caution">
    <text evidence="5">The sequence shown here is derived from an EMBL/GenBank/DDBJ whole genome shotgun (WGS) entry which is preliminary data.</text>
</comment>
<evidence type="ECO:0000256" key="2">
    <source>
        <dbReference type="ARBA" id="ARBA00022741"/>
    </source>
</evidence>
<dbReference type="SUPFAM" id="SSF52540">
    <property type="entry name" value="P-loop containing nucleoside triphosphate hydrolases"/>
    <property type="match status" value="1"/>
</dbReference>
<feature type="domain" description="ABC transporter" evidence="4">
    <location>
        <begin position="5"/>
        <end position="237"/>
    </location>
</feature>
<dbReference type="EMBL" id="NPDT01000006">
    <property type="protein sequence ID" value="PJZ65156.1"/>
    <property type="molecule type" value="Genomic_DNA"/>
</dbReference>
<dbReference type="Proteomes" id="UP000231912">
    <property type="component" value="Unassembled WGS sequence"/>
</dbReference>
<dbReference type="RefSeq" id="WP_100759557.1">
    <property type="nucleotide sequence ID" value="NZ_NPDT01000006.1"/>
</dbReference>